<dbReference type="PANTHER" id="PTHR13932:SF1">
    <property type="entry name" value="OXYGEN-INDEPENDENT COPROPORPHYRINOGEN-III OXIDASE-LIKE PROTEIN HEMZ"/>
    <property type="match status" value="1"/>
</dbReference>
<dbReference type="Pfam" id="PF04055">
    <property type="entry name" value="Radical_SAM"/>
    <property type="match status" value="1"/>
</dbReference>
<dbReference type="SMART" id="SM00729">
    <property type="entry name" value="Elp3"/>
    <property type="match status" value="1"/>
</dbReference>
<dbReference type="SFLD" id="SFLDG01082">
    <property type="entry name" value="B12-binding_domain_containing"/>
    <property type="match status" value="1"/>
</dbReference>
<proteinExistence type="predicted"/>
<dbReference type="GO" id="GO:0016491">
    <property type="term" value="F:oxidoreductase activity"/>
    <property type="evidence" value="ECO:0007669"/>
    <property type="project" value="UniProtKB-KW"/>
</dbReference>
<feature type="domain" description="Radical SAM core" evidence="1">
    <location>
        <begin position="178"/>
        <end position="419"/>
    </location>
</feature>
<dbReference type="InterPro" id="IPR007197">
    <property type="entry name" value="rSAM"/>
</dbReference>
<dbReference type="PROSITE" id="PS51918">
    <property type="entry name" value="RADICAL_SAM"/>
    <property type="match status" value="1"/>
</dbReference>
<dbReference type="SUPFAM" id="SSF102114">
    <property type="entry name" value="Radical SAM enzymes"/>
    <property type="match status" value="1"/>
</dbReference>
<dbReference type="SFLD" id="SFLDS00029">
    <property type="entry name" value="Radical_SAM"/>
    <property type="match status" value="1"/>
</dbReference>
<dbReference type="GO" id="GO:0006779">
    <property type="term" value="P:porphyrin-containing compound biosynthetic process"/>
    <property type="evidence" value="ECO:0007669"/>
    <property type="project" value="TreeGrafter"/>
</dbReference>
<accession>A0A644UZE7</accession>
<dbReference type="GO" id="GO:0005737">
    <property type="term" value="C:cytoplasm"/>
    <property type="evidence" value="ECO:0007669"/>
    <property type="project" value="TreeGrafter"/>
</dbReference>
<dbReference type="InterPro" id="IPR058240">
    <property type="entry name" value="rSAM_sf"/>
</dbReference>
<protein>
    <submittedName>
        <fullName evidence="2">Oxygen-independent coproporphyrinogen-III oxidase-like protein HemZ</fullName>
        <ecNumber evidence="2">1.3.99.-</ecNumber>
    </submittedName>
</protein>
<dbReference type="CDD" id="cd01335">
    <property type="entry name" value="Radical_SAM"/>
    <property type="match status" value="1"/>
</dbReference>
<dbReference type="InterPro" id="IPR006638">
    <property type="entry name" value="Elp3/MiaA/NifB-like_rSAM"/>
</dbReference>
<reference evidence="2" key="1">
    <citation type="submission" date="2019-08" db="EMBL/GenBank/DDBJ databases">
        <authorList>
            <person name="Kucharzyk K."/>
            <person name="Murdoch R.W."/>
            <person name="Higgins S."/>
            <person name="Loffler F."/>
        </authorList>
    </citation>
    <scope>NUCLEOTIDE SEQUENCE</scope>
</reference>
<dbReference type="PANTHER" id="PTHR13932">
    <property type="entry name" value="COPROPORPHYRINIGEN III OXIDASE"/>
    <property type="match status" value="1"/>
</dbReference>
<keyword evidence="2" id="KW-0560">Oxidoreductase</keyword>
<dbReference type="InterPro" id="IPR023404">
    <property type="entry name" value="rSAM_horseshoe"/>
</dbReference>
<dbReference type="EMBL" id="VSSQ01000188">
    <property type="protein sequence ID" value="MPL84311.1"/>
    <property type="molecule type" value="Genomic_DNA"/>
</dbReference>
<gene>
    <name evidence="2" type="primary">hemZ_1</name>
    <name evidence="2" type="ORF">SDC9_30276</name>
</gene>
<dbReference type="EC" id="1.3.99.-" evidence="2"/>
<sequence length="515" mass="57530">MLIKHFVLNGADTIIAKAINDVMVLFGITENKINCRQEDGASTWLPADTVLVKSKIDSQEPIQVNTEFIYRLDDGSMKCLKQVNHVTSECEPPVSAYKRLTKLNTLAAMCQITGQDPGPWGILHGVRPTKLVHRLLDQGLSQNDSKAMISNQYAVAGTKAKLVTDIAIRQRLFFALNRSAPKAVSIYVGIPFCPSRCLYCSFPAYVLPNDDRIDVFLTALRKDIEAACNLIRRYNLTVENIYIGGGTPTSLSNKHFKGLLSSVSDHFITSSTREFTVEAGRPDSINEEKIDTMRAYNVSRVSINPQSMQQKTLNLIGRNHTVEDIINTFGKIRQSGIPLINMDVIAGLPGEDVQDVADTMAQIKALNPDNLTVHTLAVKKGSILKTEIAHYLKPTSLQGENIQHMLDIAEQYACQMNMHPYYLYRQKYMMGNLENVGYAKAGAECRYNVQIMEERQTIIGIGPAAATKAVNVSNWRLKSCYNAKDLLSYIHNVDVYTGRRDQLLAALFARNEEEY</sequence>
<dbReference type="SFLD" id="SFLDG01065">
    <property type="entry name" value="anaerobic_coproporphyrinogen-I"/>
    <property type="match status" value="1"/>
</dbReference>
<name>A0A644UZE7_9ZZZZ</name>
<dbReference type="InterPro" id="IPR023995">
    <property type="entry name" value="HemZ"/>
</dbReference>
<evidence type="ECO:0000313" key="2">
    <source>
        <dbReference type="EMBL" id="MPL84311.1"/>
    </source>
</evidence>
<dbReference type="AlphaFoldDB" id="A0A644UZE7"/>
<dbReference type="SFLD" id="SFLDF00310">
    <property type="entry name" value="oxygen-independent_coproporphy"/>
    <property type="match status" value="1"/>
</dbReference>
<dbReference type="InterPro" id="IPR034505">
    <property type="entry name" value="Coproporphyrinogen-III_oxidase"/>
</dbReference>
<organism evidence="2">
    <name type="scientific">bioreactor metagenome</name>
    <dbReference type="NCBI Taxonomy" id="1076179"/>
    <lineage>
        <taxon>unclassified sequences</taxon>
        <taxon>metagenomes</taxon>
        <taxon>ecological metagenomes</taxon>
    </lineage>
</organism>
<dbReference type="NCBIfam" id="TIGR03994">
    <property type="entry name" value="rSAM_HemZ"/>
    <property type="match status" value="1"/>
</dbReference>
<dbReference type="GO" id="GO:0051539">
    <property type="term" value="F:4 iron, 4 sulfur cluster binding"/>
    <property type="evidence" value="ECO:0007669"/>
    <property type="project" value="TreeGrafter"/>
</dbReference>
<dbReference type="Gene3D" id="3.80.30.20">
    <property type="entry name" value="tm_1862 like domain"/>
    <property type="match status" value="1"/>
</dbReference>
<evidence type="ECO:0000259" key="1">
    <source>
        <dbReference type="PROSITE" id="PS51918"/>
    </source>
</evidence>
<comment type="caution">
    <text evidence="2">The sequence shown here is derived from an EMBL/GenBank/DDBJ whole genome shotgun (WGS) entry which is preliminary data.</text>
</comment>